<keyword evidence="1" id="KW-1133">Transmembrane helix</keyword>
<protein>
    <submittedName>
        <fullName evidence="2">Uncharacterized protein</fullName>
    </submittedName>
</protein>
<gene>
    <name evidence="2" type="ORF">Lac1_28840</name>
</gene>
<evidence type="ECO:0000256" key="1">
    <source>
        <dbReference type="SAM" id="Phobius"/>
    </source>
</evidence>
<dbReference type="Proteomes" id="UP001305815">
    <property type="component" value="Chromosome"/>
</dbReference>
<dbReference type="EMBL" id="AP027742">
    <property type="protein sequence ID" value="BDZ78701.1"/>
    <property type="molecule type" value="Genomic_DNA"/>
</dbReference>
<keyword evidence="3" id="KW-1185">Reference proteome</keyword>
<reference evidence="3" key="1">
    <citation type="journal article" date="2023" name="Int. J. Syst. Evol. Microbiol.">
        <title>Claveliimonas bilis gen. nov., sp. nov., deoxycholic acid-producing bacteria isolated from human faeces, and reclassification of Sellimonas monacensis Zenner et al. 2021 as Claveliimonas monacensis comb. nov.</title>
        <authorList>
            <person name="Hisatomi A."/>
            <person name="Kastawa N.W.E.P.G."/>
            <person name="Song I."/>
            <person name="Ohkuma M."/>
            <person name="Fukiya S."/>
            <person name="Sakamoto M."/>
        </authorList>
    </citation>
    <scope>NUCLEOTIDE SEQUENCE [LARGE SCALE GENOMIC DNA]</scope>
    <source>
        <strain evidence="3">12BBH14</strain>
    </source>
</reference>
<feature type="transmembrane region" description="Helical" evidence="1">
    <location>
        <begin position="9"/>
        <end position="31"/>
    </location>
</feature>
<accession>A0ABM8IE55</accession>
<evidence type="ECO:0000313" key="2">
    <source>
        <dbReference type="EMBL" id="BDZ78701.1"/>
    </source>
</evidence>
<dbReference type="RefSeq" id="WP_316265773.1">
    <property type="nucleotide sequence ID" value="NZ_AP027742.1"/>
</dbReference>
<evidence type="ECO:0000313" key="3">
    <source>
        <dbReference type="Proteomes" id="UP001305815"/>
    </source>
</evidence>
<name>A0ABM8IE55_9FIRM</name>
<keyword evidence="1" id="KW-0812">Transmembrane</keyword>
<keyword evidence="1" id="KW-0472">Membrane</keyword>
<sequence length="83" mass="9235">MKVVDLLKIIAGHICIICSISLMVIQILDWFNPLMNFMGNSMFLLYALCAASVFLGVCEIYLRKPAAKQGEYGAGGYGKMNRR</sequence>
<proteinExistence type="predicted"/>
<feature type="transmembrane region" description="Helical" evidence="1">
    <location>
        <begin position="43"/>
        <end position="62"/>
    </location>
</feature>
<organism evidence="2 3">
    <name type="scientific">Claveliimonas bilis</name>
    <dbReference type="NCBI Taxonomy" id="3028070"/>
    <lineage>
        <taxon>Bacteria</taxon>
        <taxon>Bacillati</taxon>
        <taxon>Bacillota</taxon>
        <taxon>Clostridia</taxon>
        <taxon>Lachnospirales</taxon>
        <taxon>Lachnospiraceae</taxon>
        <taxon>Claveliimonas</taxon>
    </lineage>
</organism>